<proteinExistence type="predicted"/>
<evidence type="ECO:0000256" key="1">
    <source>
        <dbReference type="SAM" id="MobiDB-lite"/>
    </source>
</evidence>
<keyword evidence="2" id="KW-0472">Membrane</keyword>
<feature type="transmembrane region" description="Helical" evidence="2">
    <location>
        <begin position="26"/>
        <end position="46"/>
    </location>
</feature>
<evidence type="ECO:0008006" key="5">
    <source>
        <dbReference type="Google" id="ProtNLM"/>
    </source>
</evidence>
<protein>
    <recommendedName>
        <fullName evidence="5">Serine/threonine protein kinase</fullName>
    </recommendedName>
</protein>
<evidence type="ECO:0000256" key="2">
    <source>
        <dbReference type="SAM" id="Phobius"/>
    </source>
</evidence>
<keyword evidence="2" id="KW-0812">Transmembrane</keyword>
<dbReference type="Proteomes" id="UP001165269">
    <property type="component" value="Unassembled WGS sequence"/>
</dbReference>
<evidence type="ECO:0000313" key="3">
    <source>
        <dbReference type="EMBL" id="MCI3272215.1"/>
    </source>
</evidence>
<name>A0ABS9Y6R7_9ACTN</name>
<accession>A0ABS9Y6R7</accession>
<evidence type="ECO:0000313" key="4">
    <source>
        <dbReference type="Proteomes" id="UP001165269"/>
    </source>
</evidence>
<reference evidence="3" key="1">
    <citation type="submission" date="2022-03" db="EMBL/GenBank/DDBJ databases">
        <title>Streptomyces 7R015 and 7R016 isolated from Barleria lupulina in Thailand.</title>
        <authorList>
            <person name="Kanchanasin P."/>
            <person name="Phongsopitanun W."/>
            <person name="Tanasupawat S."/>
        </authorList>
    </citation>
    <scope>NUCLEOTIDE SEQUENCE</scope>
    <source>
        <strain evidence="3">7R015</strain>
    </source>
</reference>
<keyword evidence="4" id="KW-1185">Reference proteome</keyword>
<dbReference type="RefSeq" id="WP_242765380.1">
    <property type="nucleotide sequence ID" value="NZ_JALDAY010000004.1"/>
</dbReference>
<sequence>MSQYDPPGMPGPPQPDPDHLLARRSVRWTIIGVVLSTALALIGLFVQASQSGGGTSAGGTSGGSSGGNSGDSTAGSGDTGVTGGTATTVGPSESVDSADDGLTSAERSLRDSLNSSQWQRESCEHWTAPDATAALRCTVSTLGGTTKAKIATYPSKSEVQEVYLRYTARLAEGNCDTTQNARGTWHENDTSTPAGDMACYWAGAGQYTIFCTYYDRPALFEVDGNDPAALTDWWHTVDPVFTSSTG</sequence>
<feature type="region of interest" description="Disordered" evidence="1">
    <location>
        <begin position="51"/>
        <end position="116"/>
    </location>
</feature>
<feature type="compositionally biased region" description="Gly residues" evidence="1">
    <location>
        <begin position="51"/>
        <end position="69"/>
    </location>
</feature>
<keyword evidence="2" id="KW-1133">Transmembrane helix</keyword>
<organism evidence="3 4">
    <name type="scientific">Streptomyces cylindrosporus</name>
    <dbReference type="NCBI Taxonomy" id="2927583"/>
    <lineage>
        <taxon>Bacteria</taxon>
        <taxon>Bacillati</taxon>
        <taxon>Actinomycetota</taxon>
        <taxon>Actinomycetes</taxon>
        <taxon>Kitasatosporales</taxon>
        <taxon>Streptomycetaceae</taxon>
        <taxon>Streptomyces</taxon>
    </lineage>
</organism>
<gene>
    <name evidence="3" type="ORF">MQP27_13950</name>
</gene>
<comment type="caution">
    <text evidence="3">The sequence shown here is derived from an EMBL/GenBank/DDBJ whole genome shotgun (WGS) entry which is preliminary data.</text>
</comment>
<dbReference type="EMBL" id="JALDAY010000004">
    <property type="protein sequence ID" value="MCI3272215.1"/>
    <property type="molecule type" value="Genomic_DNA"/>
</dbReference>